<keyword evidence="3" id="KW-0067">ATP-binding</keyword>
<dbReference type="SUPFAM" id="SSF52540">
    <property type="entry name" value="P-loop containing nucleoside triphosphate hydrolases"/>
    <property type="match status" value="1"/>
</dbReference>
<dbReference type="PROSITE" id="PS00211">
    <property type="entry name" value="ABC_TRANSPORTER_1"/>
    <property type="match status" value="1"/>
</dbReference>
<keyword evidence="6" id="KW-1185">Reference proteome</keyword>
<dbReference type="SMART" id="SM00382">
    <property type="entry name" value="AAA"/>
    <property type="match status" value="1"/>
</dbReference>
<dbReference type="Pfam" id="PF00005">
    <property type="entry name" value="ABC_tran"/>
    <property type="match status" value="1"/>
</dbReference>
<dbReference type="PANTHER" id="PTHR42711">
    <property type="entry name" value="ABC TRANSPORTER ATP-BINDING PROTEIN"/>
    <property type="match status" value="1"/>
</dbReference>
<dbReference type="InterPro" id="IPR003439">
    <property type="entry name" value="ABC_transporter-like_ATP-bd"/>
</dbReference>
<dbReference type="PANTHER" id="PTHR42711:SF4">
    <property type="entry name" value="ABC TRANSPORTER RELATED"/>
    <property type="match status" value="1"/>
</dbReference>
<feature type="domain" description="ABC transporter" evidence="4">
    <location>
        <begin position="34"/>
        <end position="267"/>
    </location>
</feature>
<proteinExistence type="predicted"/>
<evidence type="ECO:0000313" key="5">
    <source>
        <dbReference type="EMBL" id="RST97402.1"/>
    </source>
</evidence>
<dbReference type="AlphaFoldDB" id="A0A429ZUR8"/>
<dbReference type="InterPro" id="IPR003593">
    <property type="entry name" value="AAA+_ATPase"/>
</dbReference>
<dbReference type="GO" id="GO:0016887">
    <property type="term" value="F:ATP hydrolysis activity"/>
    <property type="evidence" value="ECO:0007669"/>
    <property type="project" value="InterPro"/>
</dbReference>
<dbReference type="Gene3D" id="3.40.50.300">
    <property type="entry name" value="P-loop containing nucleotide triphosphate hydrolases"/>
    <property type="match status" value="1"/>
</dbReference>
<sequence>MKASHHLVRRNSMIDCRNLSYAYRSFDKGAGLIGTLKDFRKRQYKDIKALDQINLMINKGDIIGLLGPNGAGKTTLIKLMTGILAPTEGSLTCGGHQPFQREHPYLRSIGLLLGQKSQLLWDLPPEETLKMLQVIYRIPLPAYQQRLEQMLSLLNIQGKRYTPTRKLSLGERVKFELICALIHQPQILFLDEPTIGLDITSQRVIHQFLLEINQSFDTTIVLTSHYLKDIEGLTNRVAILLKGQLALDTSIPALKKEHQQAERIVIDFQLGSRPFSIPQPPSIPLTPTSVELLATDYHSHYEALNLANITNINHVSPSIEEIIFQIFNEAGSDHD</sequence>
<accession>A0A429ZUR8</accession>
<keyword evidence="1" id="KW-0813">Transport</keyword>
<dbReference type="EMBL" id="NGJU01000002">
    <property type="protein sequence ID" value="RST97402.1"/>
    <property type="molecule type" value="Genomic_DNA"/>
</dbReference>
<keyword evidence="2" id="KW-0547">Nucleotide-binding</keyword>
<evidence type="ECO:0000256" key="3">
    <source>
        <dbReference type="ARBA" id="ARBA00022840"/>
    </source>
</evidence>
<organism evidence="5 6">
    <name type="scientific">Vagococcus salmoninarum</name>
    <dbReference type="NCBI Taxonomy" id="2739"/>
    <lineage>
        <taxon>Bacteria</taxon>
        <taxon>Bacillati</taxon>
        <taxon>Bacillota</taxon>
        <taxon>Bacilli</taxon>
        <taxon>Lactobacillales</taxon>
        <taxon>Enterococcaceae</taxon>
        <taxon>Vagococcus</taxon>
    </lineage>
</organism>
<dbReference type="InterPro" id="IPR050763">
    <property type="entry name" value="ABC_transporter_ATP-binding"/>
</dbReference>
<name>A0A429ZUR8_9ENTE</name>
<evidence type="ECO:0000313" key="6">
    <source>
        <dbReference type="Proteomes" id="UP000287239"/>
    </source>
</evidence>
<dbReference type="GO" id="GO:0005524">
    <property type="term" value="F:ATP binding"/>
    <property type="evidence" value="ECO:0007669"/>
    <property type="project" value="UniProtKB-KW"/>
</dbReference>
<dbReference type="InterPro" id="IPR017871">
    <property type="entry name" value="ABC_transporter-like_CS"/>
</dbReference>
<gene>
    <name evidence="5" type="ORF">CBF35_01670</name>
</gene>
<comment type="caution">
    <text evidence="5">The sequence shown here is derived from an EMBL/GenBank/DDBJ whole genome shotgun (WGS) entry which is preliminary data.</text>
</comment>
<reference evidence="5 6" key="1">
    <citation type="submission" date="2017-05" db="EMBL/GenBank/DDBJ databases">
        <title>Vagococcus spp. assemblies.</title>
        <authorList>
            <person name="Gulvik C.A."/>
        </authorList>
    </citation>
    <scope>NUCLEOTIDE SEQUENCE [LARGE SCALE GENOMIC DNA]</scope>
    <source>
        <strain evidence="5 6">NCFB 2777</strain>
    </source>
</reference>
<dbReference type="InterPro" id="IPR027417">
    <property type="entry name" value="P-loop_NTPase"/>
</dbReference>
<dbReference type="PROSITE" id="PS50893">
    <property type="entry name" value="ABC_TRANSPORTER_2"/>
    <property type="match status" value="1"/>
</dbReference>
<evidence type="ECO:0000256" key="1">
    <source>
        <dbReference type="ARBA" id="ARBA00022448"/>
    </source>
</evidence>
<dbReference type="Proteomes" id="UP000287239">
    <property type="component" value="Unassembled WGS sequence"/>
</dbReference>
<evidence type="ECO:0000259" key="4">
    <source>
        <dbReference type="PROSITE" id="PS50893"/>
    </source>
</evidence>
<protein>
    <recommendedName>
        <fullName evidence="4">ABC transporter domain-containing protein</fullName>
    </recommendedName>
</protein>
<evidence type="ECO:0000256" key="2">
    <source>
        <dbReference type="ARBA" id="ARBA00022741"/>
    </source>
</evidence>
<dbReference type="OrthoDB" id="9804819at2"/>